<protein>
    <recommendedName>
        <fullName evidence="1">DUF4180 domain-containing protein</fullName>
    </recommendedName>
</protein>
<evidence type="ECO:0000313" key="3">
    <source>
        <dbReference type="Proteomes" id="UP000029516"/>
    </source>
</evidence>
<dbReference type="Pfam" id="PF13788">
    <property type="entry name" value="DUF4180"/>
    <property type="match status" value="1"/>
</dbReference>
<accession>A0AAN0S898</accession>
<dbReference type="EMBL" id="CP009458">
    <property type="protein sequence ID" value="AIR63438.1"/>
    <property type="molecule type" value="Genomic_DNA"/>
</dbReference>
<organism evidence="2 3">
    <name type="scientific">Cedecea neteri</name>
    <dbReference type="NCBI Taxonomy" id="158822"/>
    <lineage>
        <taxon>Bacteria</taxon>
        <taxon>Pseudomonadati</taxon>
        <taxon>Pseudomonadota</taxon>
        <taxon>Gammaproteobacteria</taxon>
        <taxon>Enterobacterales</taxon>
        <taxon>Enterobacteriaceae</taxon>
        <taxon>Cedecea</taxon>
    </lineage>
</organism>
<name>A0AAN0S898_9ENTR</name>
<dbReference type="KEGG" id="cem:LH23_23065"/>
<evidence type="ECO:0000259" key="1">
    <source>
        <dbReference type="Pfam" id="PF13788"/>
    </source>
</evidence>
<gene>
    <name evidence="2" type="ORF">LH23_23065</name>
</gene>
<proteinExistence type="predicted"/>
<feature type="domain" description="DUF4180" evidence="1">
    <location>
        <begin position="12"/>
        <end position="118"/>
    </location>
</feature>
<evidence type="ECO:0000313" key="2">
    <source>
        <dbReference type="EMBL" id="AIR63438.1"/>
    </source>
</evidence>
<dbReference type="InterPro" id="IPR025438">
    <property type="entry name" value="DUF4180"/>
</dbReference>
<dbReference type="Proteomes" id="UP000029516">
    <property type="component" value="Chromosome"/>
</dbReference>
<sequence length="123" mass="13835">MTEELIQTGEIKVLCFAEQGSTFDDEAVREGIGQAIELQAEWIALPIKRLPDSFFDLRTGVAGLWLQKLVNYRLGLAILGDVEPWQRKSKALEALIVECNRGKSCWFLPDLASLQERLAKTSQ</sequence>
<dbReference type="AlphaFoldDB" id="A0AAN0S898"/>
<reference evidence="2 3" key="1">
    <citation type="submission" date="2014-09" db="EMBL/GenBank/DDBJ databases">
        <authorList>
            <person name="Chan K.-G."/>
        </authorList>
    </citation>
    <scope>NUCLEOTIDE SEQUENCE [LARGE SCALE GENOMIC DNA]</scope>
    <source>
        <strain evidence="2 3">M006</strain>
    </source>
</reference>